<dbReference type="InParanoid" id="A0A1Q3C0H5"/>
<feature type="compositionally biased region" description="Polar residues" evidence="1">
    <location>
        <begin position="78"/>
        <end position="96"/>
    </location>
</feature>
<comment type="caution">
    <text evidence="3">The sequence shown here is derived from an EMBL/GenBank/DDBJ whole genome shotgun (WGS) entry which is preliminary data.</text>
</comment>
<keyword evidence="2" id="KW-0812">Transmembrane</keyword>
<proteinExistence type="predicted"/>
<evidence type="ECO:0000256" key="1">
    <source>
        <dbReference type="SAM" id="MobiDB-lite"/>
    </source>
</evidence>
<dbReference type="STRING" id="3775.A0A1Q3C0H5"/>
<feature type="transmembrane region" description="Helical" evidence="2">
    <location>
        <begin position="161"/>
        <end position="181"/>
    </location>
</feature>
<organism evidence="3 4">
    <name type="scientific">Cephalotus follicularis</name>
    <name type="common">Albany pitcher plant</name>
    <dbReference type="NCBI Taxonomy" id="3775"/>
    <lineage>
        <taxon>Eukaryota</taxon>
        <taxon>Viridiplantae</taxon>
        <taxon>Streptophyta</taxon>
        <taxon>Embryophyta</taxon>
        <taxon>Tracheophyta</taxon>
        <taxon>Spermatophyta</taxon>
        <taxon>Magnoliopsida</taxon>
        <taxon>eudicotyledons</taxon>
        <taxon>Gunneridae</taxon>
        <taxon>Pentapetalae</taxon>
        <taxon>rosids</taxon>
        <taxon>fabids</taxon>
        <taxon>Oxalidales</taxon>
        <taxon>Cephalotaceae</taxon>
        <taxon>Cephalotus</taxon>
    </lineage>
</organism>
<dbReference type="PANTHER" id="PTHR34064:SF4">
    <property type="entry name" value="PROTEIN, PUTATIVE-RELATED"/>
    <property type="match status" value="1"/>
</dbReference>
<dbReference type="Proteomes" id="UP000187406">
    <property type="component" value="Unassembled WGS sequence"/>
</dbReference>
<keyword evidence="2" id="KW-0472">Membrane</keyword>
<dbReference type="OrthoDB" id="683938at2759"/>
<dbReference type="PANTHER" id="PTHR34064">
    <property type="entry name" value="OS04G0672300 PROTEIN"/>
    <property type="match status" value="1"/>
</dbReference>
<evidence type="ECO:0000256" key="2">
    <source>
        <dbReference type="SAM" id="Phobius"/>
    </source>
</evidence>
<reference evidence="4" key="1">
    <citation type="submission" date="2016-04" db="EMBL/GenBank/DDBJ databases">
        <title>Cephalotus genome sequencing.</title>
        <authorList>
            <person name="Fukushima K."/>
            <person name="Hasebe M."/>
            <person name="Fang X."/>
        </authorList>
    </citation>
    <scope>NUCLEOTIDE SEQUENCE [LARGE SCALE GENOMIC DNA]</scope>
    <source>
        <strain evidence="4">cv. St1</strain>
    </source>
</reference>
<sequence length="194" mass="21362">MAPSCEDSGKIEEKMGTQKVSEFDDVNGFQYTTEKADDSFVIDMDTFSQGNNKYVTANSRIKLQGSLSRKGSQRGGQKKSNVNSNTTANENVISPSKESRIAEKPAVMAVGPTDNGSDPQVHHQITITNGNISAITESRFALRRNSFKRSTLTWVFDPKRVLFFFAMLSSMGTILLIYFTLSVSKFNADGSALH</sequence>
<dbReference type="FunCoup" id="A0A1Q3C0H5">
    <property type="interactions" value="138"/>
</dbReference>
<protein>
    <recommendedName>
        <fullName evidence="5">Transmembrane protein</fullName>
    </recommendedName>
</protein>
<name>A0A1Q3C0H5_CEPFO</name>
<feature type="region of interest" description="Disordered" evidence="1">
    <location>
        <begin position="66"/>
        <end position="98"/>
    </location>
</feature>
<dbReference type="EMBL" id="BDDD01001128">
    <property type="protein sequence ID" value="GAV73659.1"/>
    <property type="molecule type" value="Genomic_DNA"/>
</dbReference>
<accession>A0A1Q3C0H5</accession>
<evidence type="ECO:0000313" key="4">
    <source>
        <dbReference type="Proteomes" id="UP000187406"/>
    </source>
</evidence>
<gene>
    <name evidence="3" type="ORF">CFOL_v3_17142</name>
</gene>
<keyword evidence="4" id="KW-1185">Reference proteome</keyword>
<dbReference type="AlphaFoldDB" id="A0A1Q3C0H5"/>
<evidence type="ECO:0008006" key="5">
    <source>
        <dbReference type="Google" id="ProtNLM"/>
    </source>
</evidence>
<keyword evidence="2" id="KW-1133">Transmembrane helix</keyword>
<evidence type="ECO:0000313" key="3">
    <source>
        <dbReference type="EMBL" id="GAV73659.1"/>
    </source>
</evidence>